<protein>
    <submittedName>
        <fullName evidence="1">45439_t:CDS:1</fullName>
    </submittedName>
</protein>
<evidence type="ECO:0000313" key="2">
    <source>
        <dbReference type="Proteomes" id="UP000789901"/>
    </source>
</evidence>
<accession>A0ABN7VHE7</accession>
<dbReference type="EMBL" id="CAJVQB010015263">
    <property type="protein sequence ID" value="CAG8773471.1"/>
    <property type="molecule type" value="Genomic_DNA"/>
</dbReference>
<reference evidence="1 2" key="1">
    <citation type="submission" date="2021-06" db="EMBL/GenBank/DDBJ databases">
        <authorList>
            <person name="Kallberg Y."/>
            <person name="Tangrot J."/>
            <person name="Rosling A."/>
        </authorList>
    </citation>
    <scope>NUCLEOTIDE SEQUENCE [LARGE SCALE GENOMIC DNA]</scope>
    <source>
        <strain evidence="1 2">120-4 pot B 10/14</strain>
    </source>
</reference>
<dbReference type="Proteomes" id="UP000789901">
    <property type="component" value="Unassembled WGS sequence"/>
</dbReference>
<evidence type="ECO:0000313" key="1">
    <source>
        <dbReference type="EMBL" id="CAG8773471.1"/>
    </source>
</evidence>
<keyword evidence="2" id="KW-1185">Reference proteome</keyword>
<name>A0ABN7VHE7_GIGMA</name>
<sequence>MAKVFELYYIPKILVEDGEESSSSEGKNIKQEERELGFETVLGNFIDAYLEVFKNWIPEINIIKEIQVKKDEHKVLKDCERLTKIETEMDKQIRVKDKIGIEQDEEPNTANDLERAFSLDAETSEKDNDQLTRSMQDLKSGPQELKVMNSLQIEEKSYHYWQNEELAQKCQCGPSNDERAAVKMTKITPNDEIQDTKHLNT</sequence>
<comment type="caution">
    <text evidence="1">The sequence shown here is derived from an EMBL/GenBank/DDBJ whole genome shotgun (WGS) entry which is preliminary data.</text>
</comment>
<proteinExistence type="predicted"/>
<gene>
    <name evidence="1" type="ORF">GMARGA_LOCUS18798</name>
</gene>
<organism evidence="1 2">
    <name type="scientific">Gigaspora margarita</name>
    <dbReference type="NCBI Taxonomy" id="4874"/>
    <lineage>
        <taxon>Eukaryota</taxon>
        <taxon>Fungi</taxon>
        <taxon>Fungi incertae sedis</taxon>
        <taxon>Mucoromycota</taxon>
        <taxon>Glomeromycotina</taxon>
        <taxon>Glomeromycetes</taxon>
        <taxon>Diversisporales</taxon>
        <taxon>Gigasporaceae</taxon>
        <taxon>Gigaspora</taxon>
    </lineage>
</organism>